<dbReference type="PROSITE" id="PS50883">
    <property type="entry name" value="EAL"/>
    <property type="match status" value="1"/>
</dbReference>
<dbReference type="GO" id="GO:0071111">
    <property type="term" value="F:cyclic-guanylate-specific phosphodiesterase activity"/>
    <property type="evidence" value="ECO:0007669"/>
    <property type="project" value="InterPro"/>
</dbReference>
<evidence type="ECO:0000256" key="2">
    <source>
        <dbReference type="ARBA" id="ARBA00015125"/>
    </source>
</evidence>
<dbReference type="AlphaFoldDB" id="A0A6I6CWU1"/>
<dbReference type="SMART" id="SM00267">
    <property type="entry name" value="GGDEF"/>
    <property type="match status" value="1"/>
</dbReference>
<dbReference type="PANTHER" id="PTHR33121:SF70">
    <property type="entry name" value="SIGNALING PROTEIN YKOW"/>
    <property type="match status" value="1"/>
</dbReference>
<dbReference type="PROSITE" id="PS50887">
    <property type="entry name" value="GGDEF"/>
    <property type="match status" value="1"/>
</dbReference>
<dbReference type="Gene3D" id="3.20.20.450">
    <property type="entry name" value="EAL domain"/>
    <property type="match status" value="1"/>
</dbReference>
<dbReference type="SMART" id="SM00052">
    <property type="entry name" value="EAL"/>
    <property type="match status" value="1"/>
</dbReference>
<dbReference type="CDD" id="cd01949">
    <property type="entry name" value="GGDEF"/>
    <property type="match status" value="1"/>
</dbReference>
<dbReference type="PANTHER" id="PTHR33121">
    <property type="entry name" value="CYCLIC DI-GMP PHOSPHODIESTERASE PDEF"/>
    <property type="match status" value="1"/>
</dbReference>
<dbReference type="CDD" id="cd14759">
    <property type="entry name" value="GS_GGDEF_2"/>
    <property type="match status" value="1"/>
</dbReference>
<evidence type="ECO:0000313" key="8">
    <source>
        <dbReference type="Proteomes" id="UP000427716"/>
    </source>
</evidence>
<reference evidence="7 8" key="1">
    <citation type="submission" date="2019-11" db="EMBL/GenBank/DDBJ databases">
        <authorList>
            <person name="Zhang J."/>
            <person name="Sun C."/>
        </authorList>
    </citation>
    <scope>NUCLEOTIDE SEQUENCE [LARGE SCALE GENOMIC DNA]</scope>
    <source>
        <strain evidence="8">sp2</strain>
    </source>
</reference>
<evidence type="ECO:0000259" key="6">
    <source>
        <dbReference type="PROSITE" id="PS50887"/>
    </source>
</evidence>
<dbReference type="CDD" id="cd01948">
    <property type="entry name" value="EAL"/>
    <property type="match status" value="1"/>
</dbReference>
<sequence>MSIPDTTRRIEALARSLGERLARDEAIAALLETIAACYPTLSRSAVFLSEDGRLLAASNDFDRSLIPDATAAGNSGPGIEDIEDRLFLQALGPESDTPGYWAIETQAPLPEPDTLSALTRCVDHLFASHRPDAAEQKQRQRQRIERLERDQALMQSLLAQIDTLILADDEQRMLEVVCTQLVETGLFLGAWVAPADHGTAPIATGGASEVIDRPDPQVQRTIDDGIRRAHALVDAGRRLVIDERIAAPFAALNWFDTPPLAALVPLSRGGRLWAFLVIVAAAESDLDQQVTEVLVHLGELVNRSLEQLDLRDRLDEEQQRNTYLAYHDPLTNLANRRAVDAELPKALARADRHNQMLAVALLDLDDFKPINDRFGHAAGDEMLMTLAARLKGAIRDTDTAARLGGDEFLLILEDIEDDAGLTRVLDRVATTIRRPISLEDGLEVHANGSIGVTRYPLDDSAPEQLIRNADAALYAAKNSKSIRTQDWVIWERETTQRHSDLPEMSETIPAYGPAARMLLERIQPEVSRLSEDFIDRFYAELSRQESIRTVLGHLSAREYDGLKHQQAEHLAFLLAPDLGEEQHANRARQIGHVHALAGVSPSDLVRAITVYMHEFNETFNRAHLNQRHQNRLERVFTERLSMELSHQLAAGQAVDDEFHAALVEIDQRRRNEHNWPDFNEHLLDTLTGLPGITGVAILSPNADGRFVANYAEGDDLFARSNDRADTHPTLDLKRPESAHPVSAAYRQARVVRMDNTLDDPAGAPWATRADAAGIRSTVAVPILDNRDQPIAVICLQGRIPGMFASARLQGFAGQLMALVSQAWRQIRSPAALLYAKGDYDRWRQAFYDGGLEMIFQPVIDVQTGRLTTLEALARLYLPSGEVILPNMFIPWLNDGQVMRLFEIGLDQSLACLRDIEARHGPSLSVAINLPVGVLMDPATPGHVRAALDRHGVSPQRVTLELLEQGDTGFEPRDLARPMQRLGELGINLAMDDLGSGYNNLLRLRSLPFNTVKVDQGMVRAAQHEPGRVLTFIASMIQMAQALELRTVVEGLETPDLIEATALLGGQLGQGYAIARPMRRTELAGWMTRFDFVTNPARPRTALGAMAALWGLRSLGRAHLENSDRHHRLRAAAAWWATENLDRHRHLATGILALLQEFHDGGIPGATFEARLQGFMNTLDQLIRDTAVEESAD</sequence>
<organism evidence="7 8">
    <name type="scientific">Guyparkeria halophila</name>
    <dbReference type="NCBI Taxonomy" id="47960"/>
    <lineage>
        <taxon>Bacteria</taxon>
        <taxon>Pseudomonadati</taxon>
        <taxon>Pseudomonadota</taxon>
        <taxon>Gammaproteobacteria</taxon>
        <taxon>Chromatiales</taxon>
        <taxon>Thioalkalibacteraceae</taxon>
        <taxon>Guyparkeria</taxon>
    </lineage>
</organism>
<dbReference type="InterPro" id="IPR000160">
    <property type="entry name" value="GGDEF_dom"/>
</dbReference>
<dbReference type="InterPro" id="IPR044398">
    <property type="entry name" value="Globin-sensor_dom"/>
</dbReference>
<dbReference type="SUPFAM" id="SSF141868">
    <property type="entry name" value="EAL domain-like"/>
    <property type="match status" value="1"/>
</dbReference>
<gene>
    <name evidence="7" type="ORF">GM160_06745</name>
</gene>
<dbReference type="NCBIfam" id="TIGR00254">
    <property type="entry name" value="GGDEF"/>
    <property type="match status" value="1"/>
</dbReference>
<dbReference type="RefSeq" id="WP_156574093.1">
    <property type="nucleotide sequence ID" value="NZ_CP046415.1"/>
</dbReference>
<protein>
    <recommendedName>
        <fullName evidence="2">Diguanylate cyclase DosC</fullName>
    </recommendedName>
    <alternativeName>
        <fullName evidence="3">Direct oxygen-sensing cyclase</fullName>
    </alternativeName>
</protein>
<dbReference type="SUPFAM" id="SSF46458">
    <property type="entry name" value="Globin-like"/>
    <property type="match status" value="1"/>
</dbReference>
<evidence type="ECO:0000256" key="1">
    <source>
        <dbReference type="ARBA" id="ARBA00001946"/>
    </source>
</evidence>
<evidence type="ECO:0000256" key="4">
    <source>
        <dbReference type="SAM" id="Coils"/>
    </source>
</evidence>
<dbReference type="Proteomes" id="UP000427716">
    <property type="component" value="Chromosome"/>
</dbReference>
<dbReference type="Gene3D" id="1.10.490.10">
    <property type="entry name" value="Globins"/>
    <property type="match status" value="1"/>
</dbReference>
<name>A0A6I6CWU1_9GAMM</name>
<dbReference type="Pfam" id="PF00990">
    <property type="entry name" value="GGDEF"/>
    <property type="match status" value="1"/>
</dbReference>
<keyword evidence="8" id="KW-1185">Reference proteome</keyword>
<dbReference type="KEGG" id="ghl:GM160_06745"/>
<dbReference type="GO" id="GO:0019825">
    <property type="term" value="F:oxygen binding"/>
    <property type="evidence" value="ECO:0007669"/>
    <property type="project" value="InterPro"/>
</dbReference>
<dbReference type="Pfam" id="PF13185">
    <property type="entry name" value="GAF_2"/>
    <property type="match status" value="1"/>
</dbReference>
<accession>A0A6I6CWU1</accession>
<feature type="domain" description="GGDEF" evidence="6">
    <location>
        <begin position="355"/>
        <end position="492"/>
    </location>
</feature>
<proteinExistence type="predicted"/>
<dbReference type="GO" id="GO:0020037">
    <property type="term" value="F:heme binding"/>
    <property type="evidence" value="ECO:0007669"/>
    <property type="project" value="InterPro"/>
</dbReference>
<dbReference type="Gene3D" id="3.30.70.270">
    <property type="match status" value="1"/>
</dbReference>
<keyword evidence="4" id="KW-0175">Coiled coil</keyword>
<dbReference type="FunFam" id="3.30.70.270:FF:000001">
    <property type="entry name" value="Diguanylate cyclase domain protein"/>
    <property type="match status" value="1"/>
</dbReference>
<dbReference type="Gene3D" id="3.30.450.40">
    <property type="match status" value="1"/>
</dbReference>
<evidence type="ECO:0000256" key="3">
    <source>
        <dbReference type="ARBA" id="ARBA00029839"/>
    </source>
</evidence>
<feature type="coiled-coil region" evidence="4">
    <location>
        <begin position="130"/>
        <end position="157"/>
    </location>
</feature>
<dbReference type="InterPro" id="IPR035919">
    <property type="entry name" value="EAL_sf"/>
</dbReference>
<dbReference type="SUPFAM" id="SSF55073">
    <property type="entry name" value="Nucleotide cyclase"/>
    <property type="match status" value="1"/>
</dbReference>
<dbReference type="EMBL" id="CP046415">
    <property type="protein sequence ID" value="QGT78619.1"/>
    <property type="molecule type" value="Genomic_DNA"/>
</dbReference>
<dbReference type="InterPro" id="IPR012292">
    <property type="entry name" value="Globin/Proto"/>
</dbReference>
<evidence type="ECO:0000259" key="5">
    <source>
        <dbReference type="PROSITE" id="PS50883"/>
    </source>
</evidence>
<dbReference type="InterPro" id="IPR050706">
    <property type="entry name" value="Cyclic-di-GMP_PDE-like"/>
</dbReference>
<dbReference type="InterPro" id="IPR009050">
    <property type="entry name" value="Globin-like_sf"/>
</dbReference>
<dbReference type="Pfam" id="PF00563">
    <property type="entry name" value="EAL"/>
    <property type="match status" value="1"/>
</dbReference>
<dbReference type="SMART" id="SM00065">
    <property type="entry name" value="GAF"/>
    <property type="match status" value="1"/>
</dbReference>
<feature type="domain" description="EAL" evidence="5">
    <location>
        <begin position="835"/>
        <end position="1090"/>
    </location>
</feature>
<dbReference type="SUPFAM" id="SSF55781">
    <property type="entry name" value="GAF domain-like"/>
    <property type="match status" value="1"/>
</dbReference>
<dbReference type="InterPro" id="IPR001633">
    <property type="entry name" value="EAL_dom"/>
</dbReference>
<dbReference type="Pfam" id="PF11563">
    <property type="entry name" value="Protoglobin"/>
    <property type="match status" value="1"/>
</dbReference>
<dbReference type="InterPro" id="IPR029016">
    <property type="entry name" value="GAF-like_dom_sf"/>
</dbReference>
<dbReference type="InterPro" id="IPR003018">
    <property type="entry name" value="GAF"/>
</dbReference>
<dbReference type="InterPro" id="IPR043128">
    <property type="entry name" value="Rev_trsase/Diguanyl_cyclase"/>
</dbReference>
<comment type="cofactor">
    <cofactor evidence="1">
        <name>Mg(2+)</name>
        <dbReference type="ChEBI" id="CHEBI:18420"/>
    </cofactor>
</comment>
<dbReference type="InterPro" id="IPR029787">
    <property type="entry name" value="Nucleotide_cyclase"/>
</dbReference>
<evidence type="ECO:0000313" key="7">
    <source>
        <dbReference type="EMBL" id="QGT78619.1"/>
    </source>
</evidence>